<dbReference type="InterPro" id="IPR027417">
    <property type="entry name" value="P-loop_NTPase"/>
</dbReference>
<sequence length="664" mass="71682">MAQSGTRALSERKNVAYRLARQMLDCLLRATAEKFRLGDLDDLDFAPPPANKVVPKLPADKAAYAIRLAYCLAPHFPTLKELVATKAFVTITSAEGDEGAVIGKVLAEIAAKDAGGMALNPTYPLNRHNRFIVLADGTVFFTPDDLRAIAAAGMLGYPVFCVIPSATELPESLTGVDLTLNLPGLTPEMLELLFEVCHDQMPAGVLQFTGATKLKTVDLIAHMRRARPAAVCLDGLQQLARARTTLPALDVIELKDLEGYGEAKVWGLELAEDLKLWRAGHLSWQEVDHRSVILAGPPGTGKTSFAGILAASLQVSLVTTSVAEWNSSDHLSGTLKRMQAVFAEAKAKAPCVLFIDELDGISSRSSISGRYSEYWTQIVNRMLELVTDALRVEGLIIVGATNHVDRIDPALRRSGRLDQVIFIELPDAAAIARILQRYAGPVFPFSQLEALAPRLLGSSGADIERLVRTAKATARRAGRMFSISDLNSEVPDTLEGVLPSTRRRIAIYRNGQRLVAQILGLADMMVEGQNLDLRQLLAKGLSNERFPTEQVCSDVLAVALAGRAAEEIVFGDVSVFGAGTPQSDLAAATAIAMEMETRAGFGEMGLIYLDDITLSSTLSASVVGGVRRRLESALSRATALLLENLEELEAHKRASANTQLRLLN</sequence>
<dbReference type="AlphaFoldDB" id="A0A927IUL8"/>
<dbReference type="GO" id="GO:0004176">
    <property type="term" value="F:ATP-dependent peptidase activity"/>
    <property type="evidence" value="ECO:0007669"/>
    <property type="project" value="InterPro"/>
</dbReference>
<dbReference type="GO" id="GO:0030163">
    <property type="term" value="P:protein catabolic process"/>
    <property type="evidence" value="ECO:0007669"/>
    <property type="project" value="TreeGrafter"/>
</dbReference>
<dbReference type="InterPro" id="IPR037219">
    <property type="entry name" value="Peptidase_M41-like"/>
</dbReference>
<name>A0A927IUL8_9HYPH</name>
<dbReference type="Gene3D" id="1.10.8.60">
    <property type="match status" value="1"/>
</dbReference>
<evidence type="ECO:0000259" key="2">
    <source>
        <dbReference type="SMART" id="SM00382"/>
    </source>
</evidence>
<keyword evidence="4" id="KW-1185">Reference proteome</keyword>
<dbReference type="InterPro" id="IPR003960">
    <property type="entry name" value="ATPase_AAA_CS"/>
</dbReference>
<organism evidence="3 4">
    <name type="scientific">Devosia oryzisoli</name>
    <dbReference type="NCBI Taxonomy" id="2774138"/>
    <lineage>
        <taxon>Bacteria</taxon>
        <taxon>Pseudomonadati</taxon>
        <taxon>Pseudomonadota</taxon>
        <taxon>Alphaproteobacteria</taxon>
        <taxon>Hyphomicrobiales</taxon>
        <taxon>Devosiaceae</taxon>
        <taxon>Devosia</taxon>
    </lineage>
</organism>
<dbReference type="GO" id="GO:0005524">
    <property type="term" value="F:ATP binding"/>
    <property type="evidence" value="ECO:0007669"/>
    <property type="project" value="UniProtKB-KW"/>
</dbReference>
<dbReference type="Gene3D" id="1.20.58.760">
    <property type="entry name" value="Peptidase M41"/>
    <property type="match status" value="1"/>
</dbReference>
<dbReference type="PROSITE" id="PS00674">
    <property type="entry name" value="AAA"/>
    <property type="match status" value="1"/>
</dbReference>
<evidence type="ECO:0000256" key="1">
    <source>
        <dbReference type="RuleBase" id="RU003651"/>
    </source>
</evidence>
<evidence type="ECO:0000313" key="3">
    <source>
        <dbReference type="EMBL" id="MBD8066993.1"/>
    </source>
</evidence>
<dbReference type="InterPro" id="IPR000642">
    <property type="entry name" value="Peptidase_M41"/>
</dbReference>
<comment type="similarity">
    <text evidence="1">Belongs to the AAA ATPase family.</text>
</comment>
<dbReference type="Proteomes" id="UP000654108">
    <property type="component" value="Unassembled WGS sequence"/>
</dbReference>
<accession>A0A927IUL8</accession>
<dbReference type="InterPro" id="IPR003593">
    <property type="entry name" value="AAA+_ATPase"/>
</dbReference>
<gene>
    <name evidence="3" type="ORF">IC608_16095</name>
</gene>
<dbReference type="PANTHER" id="PTHR23076">
    <property type="entry name" value="METALLOPROTEASE M41 FTSH"/>
    <property type="match status" value="1"/>
</dbReference>
<proteinExistence type="inferred from homology"/>
<evidence type="ECO:0000313" key="4">
    <source>
        <dbReference type="Proteomes" id="UP000654108"/>
    </source>
</evidence>
<keyword evidence="1" id="KW-0547">Nucleotide-binding</keyword>
<dbReference type="SUPFAM" id="SSF52540">
    <property type="entry name" value="P-loop containing nucleoside triphosphate hydrolases"/>
    <property type="match status" value="1"/>
</dbReference>
<dbReference type="GO" id="GO:0006508">
    <property type="term" value="P:proteolysis"/>
    <property type="evidence" value="ECO:0007669"/>
    <property type="project" value="InterPro"/>
</dbReference>
<dbReference type="Pfam" id="PF01434">
    <property type="entry name" value="Peptidase_M41"/>
    <property type="match status" value="1"/>
</dbReference>
<dbReference type="PANTHER" id="PTHR23076:SF97">
    <property type="entry name" value="ATP-DEPENDENT ZINC METALLOPROTEASE YME1L1"/>
    <property type="match status" value="1"/>
</dbReference>
<dbReference type="CDD" id="cd19481">
    <property type="entry name" value="RecA-like_protease"/>
    <property type="match status" value="1"/>
</dbReference>
<dbReference type="GO" id="GO:0004222">
    <property type="term" value="F:metalloendopeptidase activity"/>
    <property type="evidence" value="ECO:0007669"/>
    <property type="project" value="InterPro"/>
</dbReference>
<reference evidence="3" key="1">
    <citation type="submission" date="2020-09" db="EMBL/GenBank/DDBJ databases">
        <title>Genome seq and assembly of Devosia sp.</title>
        <authorList>
            <person name="Chhetri G."/>
        </authorList>
    </citation>
    <scope>NUCLEOTIDE SEQUENCE</scope>
    <source>
        <strain evidence="3">PTR5</strain>
    </source>
</reference>
<dbReference type="Gene3D" id="3.40.50.300">
    <property type="entry name" value="P-loop containing nucleotide triphosphate hydrolases"/>
    <property type="match status" value="1"/>
</dbReference>
<dbReference type="InterPro" id="IPR003959">
    <property type="entry name" value="ATPase_AAA_core"/>
</dbReference>
<dbReference type="EMBL" id="JACYFU010000004">
    <property type="protein sequence ID" value="MBD8066993.1"/>
    <property type="molecule type" value="Genomic_DNA"/>
</dbReference>
<dbReference type="GO" id="GO:0005886">
    <property type="term" value="C:plasma membrane"/>
    <property type="evidence" value="ECO:0007669"/>
    <property type="project" value="TreeGrafter"/>
</dbReference>
<dbReference type="SMART" id="SM00382">
    <property type="entry name" value="AAA"/>
    <property type="match status" value="1"/>
</dbReference>
<feature type="domain" description="AAA+ ATPase" evidence="2">
    <location>
        <begin position="288"/>
        <end position="427"/>
    </location>
</feature>
<dbReference type="RefSeq" id="WP_191777626.1">
    <property type="nucleotide sequence ID" value="NZ_JACYFU010000004.1"/>
</dbReference>
<keyword evidence="1" id="KW-0067">ATP-binding</keyword>
<comment type="caution">
    <text evidence="3">The sequence shown here is derived from an EMBL/GenBank/DDBJ whole genome shotgun (WGS) entry which is preliminary data.</text>
</comment>
<protein>
    <submittedName>
        <fullName evidence="3">AAA family ATPase</fullName>
    </submittedName>
</protein>
<dbReference type="SUPFAM" id="SSF140990">
    <property type="entry name" value="FtsH protease domain-like"/>
    <property type="match status" value="1"/>
</dbReference>
<dbReference type="GO" id="GO:0016887">
    <property type="term" value="F:ATP hydrolysis activity"/>
    <property type="evidence" value="ECO:0007669"/>
    <property type="project" value="InterPro"/>
</dbReference>
<dbReference type="Pfam" id="PF00004">
    <property type="entry name" value="AAA"/>
    <property type="match status" value="1"/>
</dbReference>